<accession>A0A3G5FHY2</accession>
<evidence type="ECO:0000313" key="2">
    <source>
        <dbReference type="EMBL" id="MCO8299091.1"/>
    </source>
</evidence>
<dbReference type="EMBL" id="CP046246">
    <property type="protein sequence ID" value="QGP76004.1"/>
    <property type="molecule type" value="Genomic_DNA"/>
</dbReference>
<dbReference type="Proteomes" id="UP000427886">
    <property type="component" value="Chromosome"/>
</dbReference>
<dbReference type="AlphaFoldDB" id="A0A3G5FHY2"/>
<reference evidence="1 4" key="1">
    <citation type="journal article" date="2012" name="Int. J. Syst. Evol. Microbiol.">
        <title>Characterization of Tetragenococcus strains from sugar thick juice reveals a novel species, Tetragenococcus osmophilus sp. nov., and divides Tetragenococcus halophilus into two subspecies, T. halophilus subsp. halophilus subsp. nov. and T. halophilus subsp. flandriensis subsp. nov.</title>
        <authorList>
            <person name="Juste A."/>
            <person name="Van Trappen S."/>
            <person name="Verreth C."/>
            <person name="Cleenwerck I."/>
            <person name="De Vos P."/>
            <person name="Lievens B."/>
            <person name="Willems K.A."/>
        </authorList>
    </citation>
    <scope>NUCLEOTIDE SEQUENCE [LARGE SCALE GENOMIC DNA]</scope>
    <source>
        <strain evidence="1 4">LMG 26042</strain>
    </source>
</reference>
<sequence length="86" mass="10058">MEMKDFLKTSKSVIRDFISEQHSDKNEEMPEFHIHTVWASKTLQNNKALLSTTLSDDMYYESTYDGDNGEIYVDAYNKVKTLSRKV</sequence>
<evidence type="ECO:0000313" key="1">
    <source>
        <dbReference type="EMBL" id="AYW49967.1"/>
    </source>
</evidence>
<evidence type="ECO:0000313" key="5">
    <source>
        <dbReference type="Proteomes" id="UP000427886"/>
    </source>
</evidence>
<reference evidence="1" key="2">
    <citation type="submission" date="2018-03" db="EMBL/GenBank/DDBJ databases">
        <authorList>
            <person name="Jeon C.O."/>
        </authorList>
    </citation>
    <scope>NUCLEOTIDE SEQUENCE</scope>
    <source>
        <strain evidence="1">LMG 26042</strain>
    </source>
</reference>
<dbReference type="RefSeq" id="WP_061840895.1">
    <property type="nucleotide sequence ID" value="NZ_BKBJ01000074.1"/>
</dbReference>
<proteinExistence type="predicted"/>
<gene>
    <name evidence="1" type="ORF">C7H83_05550</name>
    <name evidence="3" type="ORF">GLW17_03695</name>
    <name evidence="2" type="ORF">HXW75_11645</name>
</gene>
<dbReference type="Pfam" id="PF19791">
    <property type="entry name" value="DUF6275"/>
    <property type="match status" value="1"/>
</dbReference>
<reference evidence="2" key="5">
    <citation type="journal article" date="2021" name="BMC Microbiol.">
        <title>The diversity among the species Tetragenococcus halophilus including new isolates from a lupine seed fermentation.</title>
        <authorList>
            <person name="Link T."/>
            <person name="Vogel R.F."/>
            <person name="Ehrmann M.A."/>
        </authorList>
    </citation>
    <scope>NUCLEOTIDE SEQUENCE</scope>
    <source>
        <strain evidence="2">TMW 2.2257</strain>
    </source>
</reference>
<dbReference type="Proteomes" id="UP000280475">
    <property type="component" value="Chromosome"/>
</dbReference>
<dbReference type="EMBL" id="JACACB010000048">
    <property type="protein sequence ID" value="MCO8299091.1"/>
    <property type="molecule type" value="Genomic_DNA"/>
</dbReference>
<name>A0A3G5FHY2_TETHA</name>
<evidence type="ECO:0000313" key="4">
    <source>
        <dbReference type="Proteomes" id="UP000280475"/>
    </source>
</evidence>
<dbReference type="KEGG" id="tey:GLW17_03695"/>
<dbReference type="EMBL" id="CP027768">
    <property type="protein sequence ID" value="AYW49967.1"/>
    <property type="molecule type" value="Genomic_DNA"/>
</dbReference>
<organism evidence="1 4">
    <name type="scientific">Tetragenococcus halophilus</name>
    <name type="common">Pediococcus halophilus</name>
    <dbReference type="NCBI Taxonomy" id="51669"/>
    <lineage>
        <taxon>Bacteria</taxon>
        <taxon>Bacillati</taxon>
        <taxon>Bacillota</taxon>
        <taxon>Bacilli</taxon>
        <taxon>Lactobacillales</taxon>
        <taxon>Enterococcaceae</taxon>
        <taxon>Tetragenococcus</taxon>
    </lineage>
</organism>
<protein>
    <submittedName>
        <fullName evidence="1">Uncharacterized protein</fullName>
    </submittedName>
</protein>
<reference evidence="3 5" key="3">
    <citation type="submission" date="2019-11" db="EMBL/GenBank/DDBJ databases">
        <authorList>
            <person name="Kim E."/>
            <person name="Lee J."/>
            <person name="Jeon K."/>
            <person name="Lee Y."/>
        </authorList>
    </citation>
    <scope>NUCLEOTIDE SEQUENCE [LARGE SCALE GENOMIC DNA]</scope>
    <source>
        <strain evidence="3 5">YJ1</strain>
    </source>
</reference>
<evidence type="ECO:0000313" key="3">
    <source>
        <dbReference type="EMBL" id="QGP76004.1"/>
    </source>
</evidence>
<dbReference type="Proteomes" id="UP001057280">
    <property type="component" value="Unassembled WGS sequence"/>
</dbReference>
<reference evidence="2" key="4">
    <citation type="submission" date="2020-06" db="EMBL/GenBank/DDBJ databases">
        <authorList>
            <person name="Link T."/>
            <person name="Ehrmann M."/>
        </authorList>
    </citation>
    <scope>NUCLEOTIDE SEQUENCE</scope>
    <source>
        <strain evidence="2">TMW 2.2257</strain>
    </source>
</reference>
<dbReference type="InterPro" id="IPR046242">
    <property type="entry name" value="DUF6275"/>
</dbReference>